<dbReference type="EMBL" id="CAJNDS010000446">
    <property type="protein sequence ID" value="CAE7206932.1"/>
    <property type="molecule type" value="Genomic_DNA"/>
</dbReference>
<dbReference type="GO" id="GO:0005829">
    <property type="term" value="C:cytosol"/>
    <property type="evidence" value="ECO:0007669"/>
    <property type="project" value="TreeGrafter"/>
</dbReference>
<dbReference type="InterPro" id="IPR050503">
    <property type="entry name" value="cAMP-dep_PK_reg_su-like"/>
</dbReference>
<organism evidence="2 3">
    <name type="scientific">Symbiodinium natans</name>
    <dbReference type="NCBI Taxonomy" id="878477"/>
    <lineage>
        <taxon>Eukaryota</taxon>
        <taxon>Sar</taxon>
        <taxon>Alveolata</taxon>
        <taxon>Dinophyceae</taxon>
        <taxon>Suessiales</taxon>
        <taxon>Symbiodiniaceae</taxon>
        <taxon>Symbiodinium</taxon>
    </lineage>
</organism>
<reference evidence="2" key="1">
    <citation type="submission" date="2021-02" db="EMBL/GenBank/DDBJ databases">
        <authorList>
            <person name="Dougan E. K."/>
            <person name="Rhodes N."/>
            <person name="Thang M."/>
            <person name="Chan C."/>
        </authorList>
    </citation>
    <scope>NUCLEOTIDE SEQUENCE</scope>
</reference>
<dbReference type="Proteomes" id="UP000604046">
    <property type="component" value="Unassembled WGS sequence"/>
</dbReference>
<dbReference type="AlphaFoldDB" id="A0A812JGE2"/>
<dbReference type="SUPFAM" id="SSF51206">
    <property type="entry name" value="cAMP-binding domain-like"/>
    <property type="match status" value="1"/>
</dbReference>
<dbReference type="PANTHER" id="PTHR11635">
    <property type="entry name" value="CAMP-DEPENDENT PROTEIN KINASE REGULATORY CHAIN"/>
    <property type="match status" value="1"/>
</dbReference>
<dbReference type="PANTHER" id="PTHR11635:SF152">
    <property type="entry name" value="CAMP-DEPENDENT PROTEIN KINASE TYPE I REGULATORY SUBUNIT-RELATED"/>
    <property type="match status" value="1"/>
</dbReference>
<gene>
    <name evidence="2" type="primary">for</name>
    <name evidence="2" type="ORF">SNAT2548_LOCUS6638</name>
</gene>
<feature type="domain" description="Cyclic nucleotide-binding" evidence="1">
    <location>
        <begin position="15"/>
        <end position="115"/>
    </location>
</feature>
<evidence type="ECO:0000313" key="3">
    <source>
        <dbReference type="Proteomes" id="UP000604046"/>
    </source>
</evidence>
<sequence>MDYVSKVLIISRLPVLKRLANFQVCSISRALTSTEPWRPGEIVFDQGEDGGKFFIIMSGGVRVDVDGVLLRELGKGACFGERALLFDEKRSGKVTVTEPDTRFWVGTREVFEKFVTKNMRDDAWLEGAPTSVWCQDVELGTWMKLRAWCLSGKDSKA</sequence>
<dbReference type="InterPro" id="IPR018490">
    <property type="entry name" value="cNMP-bd_dom_sf"/>
</dbReference>
<name>A0A812JGE2_9DINO</name>
<dbReference type="CDD" id="cd00038">
    <property type="entry name" value="CAP_ED"/>
    <property type="match status" value="1"/>
</dbReference>
<accession>A0A812JGE2</accession>
<protein>
    <submittedName>
        <fullName evidence="2">For protein</fullName>
    </submittedName>
</protein>
<dbReference type="InterPro" id="IPR000595">
    <property type="entry name" value="cNMP-bd_dom"/>
</dbReference>
<evidence type="ECO:0000313" key="2">
    <source>
        <dbReference type="EMBL" id="CAE7206932.1"/>
    </source>
</evidence>
<proteinExistence type="predicted"/>
<dbReference type="GO" id="GO:0005952">
    <property type="term" value="C:cAMP-dependent protein kinase complex"/>
    <property type="evidence" value="ECO:0007669"/>
    <property type="project" value="InterPro"/>
</dbReference>
<dbReference type="Gene3D" id="2.60.120.10">
    <property type="entry name" value="Jelly Rolls"/>
    <property type="match status" value="1"/>
</dbReference>
<dbReference type="PROSITE" id="PS50042">
    <property type="entry name" value="CNMP_BINDING_3"/>
    <property type="match status" value="1"/>
</dbReference>
<dbReference type="SMART" id="SM00100">
    <property type="entry name" value="cNMP"/>
    <property type="match status" value="1"/>
</dbReference>
<dbReference type="InterPro" id="IPR014710">
    <property type="entry name" value="RmlC-like_jellyroll"/>
</dbReference>
<dbReference type="Pfam" id="PF00027">
    <property type="entry name" value="cNMP_binding"/>
    <property type="match status" value="1"/>
</dbReference>
<comment type="caution">
    <text evidence="2">The sequence shown here is derived from an EMBL/GenBank/DDBJ whole genome shotgun (WGS) entry which is preliminary data.</text>
</comment>
<evidence type="ECO:0000259" key="1">
    <source>
        <dbReference type="PROSITE" id="PS50042"/>
    </source>
</evidence>
<keyword evidence="3" id="KW-1185">Reference proteome</keyword>